<comment type="caution">
    <text evidence="9">The sequence shown here is derived from an EMBL/GenBank/DDBJ whole genome shotgun (WGS) entry which is preliminary data.</text>
</comment>
<name>A0ABW3D9D8_9BACL</name>
<dbReference type="Gene3D" id="3.40.720.10">
    <property type="entry name" value="Alkaline Phosphatase, subunit A"/>
    <property type="match status" value="1"/>
</dbReference>
<dbReference type="InterPro" id="IPR000917">
    <property type="entry name" value="Sulfatase_N"/>
</dbReference>
<dbReference type="EC" id="2.7.8.-" evidence="9"/>
<dbReference type="CDD" id="cd16015">
    <property type="entry name" value="LTA_synthase"/>
    <property type="match status" value="1"/>
</dbReference>
<dbReference type="SUPFAM" id="SSF53649">
    <property type="entry name" value="Alkaline phosphatase-like"/>
    <property type="match status" value="1"/>
</dbReference>
<dbReference type="InterPro" id="IPR014756">
    <property type="entry name" value="Ig_E-set"/>
</dbReference>
<feature type="transmembrane region" description="Helical" evidence="7">
    <location>
        <begin position="147"/>
        <end position="165"/>
    </location>
</feature>
<accession>A0ABW3D9D8</accession>
<dbReference type="GO" id="GO:0016740">
    <property type="term" value="F:transferase activity"/>
    <property type="evidence" value="ECO:0007669"/>
    <property type="project" value="UniProtKB-KW"/>
</dbReference>
<keyword evidence="4 7" id="KW-0812">Transmembrane</keyword>
<sequence length="689" mass="78168">MGKQLKSLYPIVILSLWLLAFVEFFSRGSIEAVWSWLTTNPMELVLNYLFVFFSLLILAALTGRTRWAYWLASVLFIVIAIVSGIKLKIMGVPLLPWDVFLGSETKDVLQYVNSLFSVSMISGIVIFLAGSYAMLYHIPHFKGRFRWKTQIVLAVLSVLFFTSVYSDKPIPVKQAFNISTIPWDQTSNYMTNGLLLTTVLNVDLILIEEPEGYNKEKIESLVAEIPRRPDQSDVDPNIIVVLSESFWDPTVMKDVEFSEDPLPFFHSIQEKYTGGWMRSPQFGGGTANVEFEVLTGNTMRFLQQGSLPYIQYVNHPVDSLASILKRQGYTTASVNPFHNWFFNSKTVYRNFGFSKYISSEFFDPVYKGPFLADTEVAKNVIEQIESSPGPAFVFANTMENHYPYEPWKFGGNTIKVKGANLSEDSIGKLETYAQGLTGADAMLKMLVEHFEASGEPTIIVFYGDHLPVLGDDYKVYRESNYLQDNDPDFFKKIYSVPFVIWDNYLSDEKEDLYISSSFLGPYVLNKAGKEGSYYTDFLYSLYEKTPLLPEAGDEQWAEEMRIYEYLQYDIMFGARYGYKDFEDQIVDPNFILGRGPMELEQVLPAETYADTSKDASVTIELKGKNFVPGALVYANGGALETKYVDRQTMTAVVPANMLGKSGRLDIRIKLIDSQSIAIVETNSLPFTVK</sequence>
<keyword evidence="10" id="KW-1185">Reference proteome</keyword>
<dbReference type="RefSeq" id="WP_144932963.1">
    <property type="nucleotide sequence ID" value="NZ_JBHTIU010000016.1"/>
</dbReference>
<evidence type="ECO:0000259" key="8">
    <source>
        <dbReference type="Pfam" id="PF00884"/>
    </source>
</evidence>
<feature type="transmembrane region" description="Helical" evidence="7">
    <location>
        <begin position="7"/>
        <end position="25"/>
    </location>
</feature>
<gene>
    <name evidence="9" type="ORF">ACFQ03_05270</name>
</gene>
<evidence type="ECO:0000256" key="2">
    <source>
        <dbReference type="ARBA" id="ARBA00004936"/>
    </source>
</evidence>
<dbReference type="PANTHER" id="PTHR47371:SF3">
    <property type="entry name" value="PHOSPHOGLYCEROL TRANSFERASE I"/>
    <property type="match status" value="1"/>
</dbReference>
<dbReference type="InterPro" id="IPR050448">
    <property type="entry name" value="OpgB/LTA_synthase_biosynth"/>
</dbReference>
<keyword evidence="5 7" id="KW-1133">Transmembrane helix</keyword>
<comment type="subcellular location">
    <subcellularLocation>
        <location evidence="1">Cell membrane</location>
        <topology evidence="1">Multi-pass membrane protein</topology>
    </subcellularLocation>
</comment>
<feature type="transmembrane region" description="Helical" evidence="7">
    <location>
        <begin position="69"/>
        <end position="91"/>
    </location>
</feature>
<evidence type="ECO:0000256" key="4">
    <source>
        <dbReference type="ARBA" id="ARBA00022692"/>
    </source>
</evidence>
<dbReference type="InterPro" id="IPR017850">
    <property type="entry name" value="Alkaline_phosphatase_core_sf"/>
</dbReference>
<evidence type="ECO:0000313" key="9">
    <source>
        <dbReference type="EMBL" id="MFD0868550.1"/>
    </source>
</evidence>
<evidence type="ECO:0000256" key="3">
    <source>
        <dbReference type="ARBA" id="ARBA00022475"/>
    </source>
</evidence>
<dbReference type="PANTHER" id="PTHR47371">
    <property type="entry name" value="LIPOTEICHOIC ACID SYNTHASE"/>
    <property type="match status" value="1"/>
</dbReference>
<keyword evidence="6 7" id="KW-0472">Membrane</keyword>
<proteinExistence type="predicted"/>
<evidence type="ECO:0000313" key="10">
    <source>
        <dbReference type="Proteomes" id="UP001597120"/>
    </source>
</evidence>
<comment type="pathway">
    <text evidence="2">Cell wall biogenesis; lipoteichoic acid biosynthesis.</text>
</comment>
<reference evidence="10" key="1">
    <citation type="journal article" date="2019" name="Int. J. Syst. Evol. Microbiol.">
        <title>The Global Catalogue of Microorganisms (GCM) 10K type strain sequencing project: providing services to taxonomists for standard genome sequencing and annotation.</title>
        <authorList>
            <consortium name="The Broad Institute Genomics Platform"/>
            <consortium name="The Broad Institute Genome Sequencing Center for Infectious Disease"/>
            <person name="Wu L."/>
            <person name="Ma J."/>
        </authorList>
    </citation>
    <scope>NUCLEOTIDE SEQUENCE [LARGE SCALE GENOMIC DNA]</scope>
    <source>
        <strain evidence="10">CCUG 57263</strain>
    </source>
</reference>
<dbReference type="SUPFAM" id="SSF81296">
    <property type="entry name" value="E set domains"/>
    <property type="match status" value="1"/>
</dbReference>
<evidence type="ECO:0000256" key="1">
    <source>
        <dbReference type="ARBA" id="ARBA00004651"/>
    </source>
</evidence>
<evidence type="ECO:0000256" key="5">
    <source>
        <dbReference type="ARBA" id="ARBA00022989"/>
    </source>
</evidence>
<evidence type="ECO:0000256" key="6">
    <source>
        <dbReference type="ARBA" id="ARBA00023136"/>
    </source>
</evidence>
<dbReference type="EMBL" id="JBHTIU010000016">
    <property type="protein sequence ID" value="MFD0868550.1"/>
    <property type="molecule type" value="Genomic_DNA"/>
</dbReference>
<feature type="transmembrane region" description="Helical" evidence="7">
    <location>
        <begin position="45"/>
        <end position="62"/>
    </location>
</feature>
<evidence type="ECO:0000256" key="7">
    <source>
        <dbReference type="SAM" id="Phobius"/>
    </source>
</evidence>
<dbReference type="Proteomes" id="UP001597120">
    <property type="component" value="Unassembled WGS sequence"/>
</dbReference>
<keyword evidence="9" id="KW-0808">Transferase</keyword>
<keyword evidence="3" id="KW-1003">Cell membrane</keyword>
<protein>
    <submittedName>
        <fullName evidence="9">LTA synthase family protein</fullName>
        <ecNumber evidence="9">2.7.8.-</ecNumber>
    </submittedName>
</protein>
<feature type="domain" description="Sulfatase N-terminal" evidence="8">
    <location>
        <begin position="236"/>
        <end position="527"/>
    </location>
</feature>
<feature type="transmembrane region" description="Helical" evidence="7">
    <location>
        <begin position="111"/>
        <end position="135"/>
    </location>
</feature>
<organism evidence="9 10">
    <name type="scientific">Paenibacillus residui</name>
    <dbReference type="NCBI Taxonomy" id="629724"/>
    <lineage>
        <taxon>Bacteria</taxon>
        <taxon>Bacillati</taxon>
        <taxon>Bacillota</taxon>
        <taxon>Bacilli</taxon>
        <taxon>Bacillales</taxon>
        <taxon>Paenibacillaceae</taxon>
        <taxon>Paenibacillus</taxon>
    </lineage>
</organism>
<dbReference type="Pfam" id="PF00884">
    <property type="entry name" value="Sulfatase"/>
    <property type="match status" value="1"/>
</dbReference>